<sequence>MHEDEYSNLTIFNENLPNENNCKMTNKFSKTSEHNEMTNIKKDFKKFKINSSQKGFNNIILVNKLYSKSCNEIFLIIKDFEYKLEIILQRYKKIYLDHLKCSSDFLIYEILNNLFKYNIKNINFFYDFIIENNISIMNNLNDIFEKSKKDFLVYLLD</sequence>
<name>T0L9Y3_9MICR</name>
<dbReference type="VEuPathDB" id="MicrosporidiaDB:NAPIS_ORF01219"/>
<reference evidence="1 2" key="1">
    <citation type="journal article" date="2013" name="BMC Genomics">
        <title>Genome sequencing and comparative genomics of honey bee microsporidia, Nosema apis reveal novel insights into host-parasite interactions.</title>
        <authorList>
            <person name="Chen Yp."/>
            <person name="Pettis J.S."/>
            <person name="Zhao Y."/>
            <person name="Liu X."/>
            <person name="Tallon L.J."/>
            <person name="Sadzewicz L.D."/>
            <person name="Li R."/>
            <person name="Zheng H."/>
            <person name="Huang S."/>
            <person name="Zhang X."/>
            <person name="Hamilton M.C."/>
            <person name="Pernal S.F."/>
            <person name="Melathopoulos A.P."/>
            <person name="Yan X."/>
            <person name="Evans J.D."/>
        </authorList>
    </citation>
    <scope>NUCLEOTIDE SEQUENCE [LARGE SCALE GENOMIC DNA]</scope>
    <source>
        <strain evidence="1 2">BRL 01</strain>
    </source>
</reference>
<dbReference type="HOGENOM" id="CLU_1678423_0_0_1"/>
<dbReference type="EMBL" id="KE647164">
    <property type="protein sequence ID" value="EQB61238.1"/>
    <property type="molecule type" value="Genomic_DNA"/>
</dbReference>
<keyword evidence="2" id="KW-1185">Reference proteome</keyword>
<gene>
    <name evidence="1" type="ORF">NAPIS_ORF01219</name>
</gene>
<proteinExistence type="predicted"/>
<dbReference type="Proteomes" id="UP000053780">
    <property type="component" value="Unassembled WGS sequence"/>
</dbReference>
<organism evidence="1 2">
    <name type="scientific">Vairimorpha apis BRL 01</name>
    <dbReference type="NCBI Taxonomy" id="1037528"/>
    <lineage>
        <taxon>Eukaryota</taxon>
        <taxon>Fungi</taxon>
        <taxon>Fungi incertae sedis</taxon>
        <taxon>Microsporidia</taxon>
        <taxon>Nosematidae</taxon>
        <taxon>Vairimorpha</taxon>
    </lineage>
</organism>
<dbReference type="AlphaFoldDB" id="T0L9Y3"/>
<evidence type="ECO:0000313" key="2">
    <source>
        <dbReference type="Proteomes" id="UP000053780"/>
    </source>
</evidence>
<evidence type="ECO:0000313" key="1">
    <source>
        <dbReference type="EMBL" id="EQB61238.1"/>
    </source>
</evidence>
<protein>
    <submittedName>
        <fullName evidence="1">Uncharacterized protein</fullName>
    </submittedName>
</protein>
<accession>T0L9Y3</accession>